<feature type="chain" id="PRO_5045856309" evidence="1">
    <location>
        <begin position="21"/>
        <end position="448"/>
    </location>
</feature>
<feature type="signal peptide" evidence="1">
    <location>
        <begin position="1"/>
        <end position="20"/>
    </location>
</feature>
<gene>
    <name evidence="3" type="ORF">ATI61_113186</name>
</gene>
<comment type="caution">
    <text evidence="3">The sequence shown here is derived from an EMBL/GenBank/DDBJ whole genome shotgun (WGS) entry which is preliminary data.</text>
</comment>
<evidence type="ECO:0000259" key="2">
    <source>
        <dbReference type="Pfam" id="PF13360"/>
    </source>
</evidence>
<dbReference type="RefSeq" id="WP_169800722.1">
    <property type="nucleotide sequence ID" value="NZ_CP011509.1"/>
</dbReference>
<keyword evidence="4" id="KW-1185">Reference proteome</keyword>
<dbReference type="Gene3D" id="2.140.10.10">
    <property type="entry name" value="Quinoprotein alcohol dehydrogenase-like superfamily"/>
    <property type="match status" value="1"/>
</dbReference>
<dbReference type="Proteomes" id="UP000256345">
    <property type="component" value="Unassembled WGS sequence"/>
</dbReference>
<protein>
    <submittedName>
        <fullName evidence="3">Pyrroloquinoline-quinone binding quinoprotein</fullName>
    </submittedName>
</protein>
<dbReference type="InterPro" id="IPR002372">
    <property type="entry name" value="PQQ_rpt_dom"/>
</dbReference>
<dbReference type="EMBL" id="QUMU01000013">
    <property type="protein sequence ID" value="REG25122.1"/>
    <property type="molecule type" value="Genomic_DNA"/>
</dbReference>
<dbReference type="Gene3D" id="2.130.10.10">
    <property type="entry name" value="YVTN repeat-like/Quinoprotein amine dehydrogenase"/>
    <property type="match status" value="1"/>
</dbReference>
<reference evidence="3 4" key="1">
    <citation type="submission" date="2018-08" db="EMBL/GenBank/DDBJ databases">
        <title>Genomic Encyclopedia of Archaeal and Bacterial Type Strains, Phase II (KMG-II): from individual species to whole genera.</title>
        <authorList>
            <person name="Goeker M."/>
        </authorList>
    </citation>
    <scope>NUCLEOTIDE SEQUENCE [LARGE SCALE GENOMIC DNA]</scope>
    <source>
        <strain evidence="3 4">DSM 2261</strain>
    </source>
</reference>
<keyword evidence="1" id="KW-0732">Signal</keyword>
<dbReference type="SUPFAM" id="SSF50998">
    <property type="entry name" value="Quinoprotein alcohol dehydrogenase-like"/>
    <property type="match status" value="1"/>
</dbReference>
<proteinExistence type="predicted"/>
<evidence type="ECO:0000313" key="4">
    <source>
        <dbReference type="Proteomes" id="UP000256345"/>
    </source>
</evidence>
<dbReference type="InterPro" id="IPR015943">
    <property type="entry name" value="WD40/YVTN_repeat-like_dom_sf"/>
</dbReference>
<evidence type="ECO:0000313" key="3">
    <source>
        <dbReference type="EMBL" id="REG25122.1"/>
    </source>
</evidence>
<evidence type="ECO:0000256" key="1">
    <source>
        <dbReference type="SAM" id="SignalP"/>
    </source>
</evidence>
<name>A0ABX9JRM0_9BACT</name>
<feature type="domain" description="Pyrrolo-quinoline quinone repeat" evidence="2">
    <location>
        <begin position="332"/>
        <end position="438"/>
    </location>
</feature>
<accession>A0ABX9JRM0</accession>
<dbReference type="Pfam" id="PF13360">
    <property type="entry name" value="PQQ_2"/>
    <property type="match status" value="1"/>
</dbReference>
<sequence>MTRPLAAVAVLVLVLGALQCAPTKHIGTTEREHTMTPEQGRRHLLVGNKIVDLKEQRVARVLPLPGPEVVQQDNALLFTLSSEEEGTLRASGLVDGRERWTAHVPGECMGLNEQDSDLLHVSSHLIRAFSKADGKQRLLFFTGDLSIKGLVTAPGTVAVLLSDRSIQLLDLETGEERARYTATGEPDTEVDLDEVREDLARGTRETPGERPWSRIERQPSLSVLGNDFLVTVELVDALELWRVSASGELKWKQRLPKVGPNNLQLVHLGDSYLMLTGAFWEHRTTLLRASDGGVERQLDFHASSFLTARDGGIAGLVELVVEEGAPVEVVLRDASGGVLWRRRMADPGQFDKVDVLQRGDRLLVTLFHSIGPDKKLVALDAATGKPVWESPVAHLPPYSREPFFINLVTPELLWDSVMLTGSESPGLWVQAFDADTGRPWLTEMQLMW</sequence>
<dbReference type="InterPro" id="IPR011047">
    <property type="entry name" value="Quinoprotein_ADH-like_sf"/>
</dbReference>
<organism evidence="3 4">
    <name type="scientific">Archangium gephyra</name>
    <dbReference type="NCBI Taxonomy" id="48"/>
    <lineage>
        <taxon>Bacteria</taxon>
        <taxon>Pseudomonadati</taxon>
        <taxon>Myxococcota</taxon>
        <taxon>Myxococcia</taxon>
        <taxon>Myxococcales</taxon>
        <taxon>Cystobacterineae</taxon>
        <taxon>Archangiaceae</taxon>
        <taxon>Archangium</taxon>
    </lineage>
</organism>